<proteinExistence type="inferred from homology"/>
<keyword evidence="1" id="KW-0378">Hydrolase</keyword>
<reference evidence="3" key="1">
    <citation type="submission" date="2022-08" db="UniProtKB">
        <authorList>
            <consortium name="EnsemblMetazoa"/>
        </authorList>
    </citation>
    <scope>IDENTIFICATION</scope>
</reference>
<feature type="compositionally biased region" description="Polar residues" evidence="2">
    <location>
        <begin position="15"/>
        <end position="26"/>
    </location>
</feature>
<dbReference type="AlphaFoldDB" id="A0A8W7PZ06"/>
<protein>
    <recommendedName>
        <fullName evidence="1">Ubiquitin carboxyl-terminal hydrolase MINDY</fullName>
        <ecNumber evidence="1">3.4.19.12</ecNumber>
    </recommendedName>
</protein>
<dbReference type="GO" id="GO:0004843">
    <property type="term" value="F:cysteine-type deubiquitinase activity"/>
    <property type="evidence" value="ECO:0007669"/>
    <property type="project" value="UniProtKB-UniRule"/>
</dbReference>
<accession>A0A8W7PZ06</accession>
<feature type="compositionally biased region" description="Low complexity" evidence="2">
    <location>
        <begin position="27"/>
        <end position="36"/>
    </location>
</feature>
<keyword evidence="1" id="KW-0645">Protease</keyword>
<evidence type="ECO:0000313" key="3">
    <source>
        <dbReference type="EnsemblMetazoa" id="ACOM040080-PA.1"/>
    </source>
</evidence>
<comment type="function">
    <text evidence="1">Hydrolase that can remove 'Lys-48'-linked conjugated ubiquitin from proteins.</text>
</comment>
<evidence type="ECO:0000256" key="1">
    <source>
        <dbReference type="RuleBase" id="RU367088"/>
    </source>
</evidence>
<feature type="region of interest" description="Disordered" evidence="2">
    <location>
        <begin position="1"/>
        <end position="56"/>
    </location>
</feature>
<dbReference type="EnsemblMetazoa" id="ACOM040080-RA">
    <property type="protein sequence ID" value="ACOM040080-PA.1"/>
    <property type="gene ID" value="ACOM040080"/>
</dbReference>
<comment type="similarity">
    <text evidence="1">Belongs to the MINDY deubiquitinase family. FAM188 subfamily.</text>
</comment>
<dbReference type="PANTHER" id="PTHR12473:SF17">
    <property type="entry name" value="UBIQUITIN CARBOXYL-TERMINAL HYDROLASE MINDY-3"/>
    <property type="match status" value="1"/>
</dbReference>
<feature type="compositionally biased region" description="Low complexity" evidence="2">
    <location>
        <begin position="43"/>
        <end position="55"/>
    </location>
</feature>
<evidence type="ECO:0000256" key="2">
    <source>
        <dbReference type="SAM" id="MobiDB-lite"/>
    </source>
</evidence>
<keyword evidence="1" id="KW-0833">Ubl conjugation pathway</keyword>
<dbReference type="PANTHER" id="PTHR12473">
    <property type="entry name" value="UBIQUITIN CARBOXYL-TERMINAL HYDROLASE MINDY-4-RELATED"/>
    <property type="match status" value="1"/>
</dbReference>
<dbReference type="InterPro" id="IPR039785">
    <property type="entry name" value="MINY3/4"/>
</dbReference>
<dbReference type="GO" id="GO:0006508">
    <property type="term" value="P:proteolysis"/>
    <property type="evidence" value="ECO:0007669"/>
    <property type="project" value="UniProtKB-KW"/>
</dbReference>
<dbReference type="Proteomes" id="UP000075882">
    <property type="component" value="Unassembled WGS sequence"/>
</dbReference>
<dbReference type="VEuPathDB" id="VectorBase:ACON2_034029"/>
<dbReference type="EC" id="3.4.19.12" evidence="1"/>
<keyword evidence="1" id="KW-0788">Thiol protease</keyword>
<organism evidence="3">
    <name type="scientific">Anopheles coluzzii</name>
    <name type="common">African malaria mosquito</name>
    <dbReference type="NCBI Taxonomy" id="1518534"/>
    <lineage>
        <taxon>Eukaryota</taxon>
        <taxon>Metazoa</taxon>
        <taxon>Ecdysozoa</taxon>
        <taxon>Arthropoda</taxon>
        <taxon>Hexapoda</taxon>
        <taxon>Insecta</taxon>
        <taxon>Pterygota</taxon>
        <taxon>Neoptera</taxon>
        <taxon>Endopterygota</taxon>
        <taxon>Diptera</taxon>
        <taxon>Nematocera</taxon>
        <taxon>Culicoidea</taxon>
        <taxon>Culicidae</taxon>
        <taxon>Anophelinae</taxon>
        <taxon>Anopheles</taxon>
    </lineage>
</organism>
<name>A0A8W7PZ06_ANOCL</name>
<comment type="catalytic activity">
    <reaction evidence="1">
        <text>Thiol-dependent hydrolysis of ester, thioester, amide, peptide and isopeptide bonds formed by the C-terminal Gly of ubiquitin (a 76-residue protein attached to proteins as an intracellular targeting signal).</text>
        <dbReference type="EC" id="3.4.19.12"/>
    </reaction>
</comment>
<dbReference type="GO" id="GO:0071108">
    <property type="term" value="P:protein K48-linked deubiquitination"/>
    <property type="evidence" value="ECO:0007669"/>
    <property type="project" value="InterPro"/>
</dbReference>
<dbReference type="GO" id="GO:1990380">
    <property type="term" value="F:K48-linked deubiquitinase activity"/>
    <property type="evidence" value="ECO:0007669"/>
    <property type="project" value="UniProtKB-UniRule"/>
</dbReference>
<sequence>MDENPAPPASAAATDTMTGTEQSEPGTSVASTAAASSHEDGEGAAAAAAPSDGSSKTVSEQIASLLWGGKIKPDVFRRWLQGFSFSDCEPSALVQRDGGPCCVIAPVQAYLLKILLAESPAHSFMR</sequence>